<feature type="region of interest" description="Disordered" evidence="7">
    <location>
        <begin position="1"/>
        <end position="31"/>
    </location>
</feature>
<dbReference type="SMART" id="SM00066">
    <property type="entry name" value="GAL4"/>
    <property type="match status" value="1"/>
</dbReference>
<dbReference type="CDD" id="cd12148">
    <property type="entry name" value="fungal_TF_MHR"/>
    <property type="match status" value="1"/>
</dbReference>
<keyword evidence="2" id="KW-0862">Zinc</keyword>
<feature type="domain" description="Zn(2)-C6 fungal-type" evidence="8">
    <location>
        <begin position="34"/>
        <end position="66"/>
    </location>
</feature>
<organism evidence="9 10">
    <name type="scientific">Paraphoma chrysanthemicola</name>
    <dbReference type="NCBI Taxonomy" id="798071"/>
    <lineage>
        <taxon>Eukaryota</taxon>
        <taxon>Fungi</taxon>
        <taxon>Dikarya</taxon>
        <taxon>Ascomycota</taxon>
        <taxon>Pezizomycotina</taxon>
        <taxon>Dothideomycetes</taxon>
        <taxon>Pleosporomycetidae</taxon>
        <taxon>Pleosporales</taxon>
        <taxon>Pleosporineae</taxon>
        <taxon>Phaeosphaeriaceae</taxon>
        <taxon>Paraphoma</taxon>
    </lineage>
</organism>
<reference evidence="9" key="1">
    <citation type="journal article" date="2021" name="Nat. Commun.">
        <title>Genetic determinants of endophytism in the Arabidopsis root mycobiome.</title>
        <authorList>
            <person name="Mesny F."/>
            <person name="Miyauchi S."/>
            <person name="Thiergart T."/>
            <person name="Pickel B."/>
            <person name="Atanasova L."/>
            <person name="Karlsson M."/>
            <person name="Huettel B."/>
            <person name="Barry K.W."/>
            <person name="Haridas S."/>
            <person name="Chen C."/>
            <person name="Bauer D."/>
            <person name="Andreopoulos W."/>
            <person name="Pangilinan J."/>
            <person name="LaButti K."/>
            <person name="Riley R."/>
            <person name="Lipzen A."/>
            <person name="Clum A."/>
            <person name="Drula E."/>
            <person name="Henrissat B."/>
            <person name="Kohler A."/>
            <person name="Grigoriev I.V."/>
            <person name="Martin F.M."/>
            <person name="Hacquard S."/>
        </authorList>
    </citation>
    <scope>NUCLEOTIDE SEQUENCE</scope>
    <source>
        <strain evidence="9">MPI-SDFR-AT-0120</strain>
    </source>
</reference>
<dbReference type="GO" id="GO:0000978">
    <property type="term" value="F:RNA polymerase II cis-regulatory region sequence-specific DNA binding"/>
    <property type="evidence" value="ECO:0007669"/>
    <property type="project" value="TreeGrafter"/>
</dbReference>
<keyword evidence="5" id="KW-0804">Transcription</keyword>
<keyword evidence="4" id="KW-0238">DNA-binding</keyword>
<evidence type="ECO:0000313" key="9">
    <source>
        <dbReference type="EMBL" id="KAH7077423.1"/>
    </source>
</evidence>
<dbReference type="GO" id="GO:0006351">
    <property type="term" value="P:DNA-templated transcription"/>
    <property type="evidence" value="ECO:0007669"/>
    <property type="project" value="InterPro"/>
</dbReference>
<evidence type="ECO:0000256" key="1">
    <source>
        <dbReference type="ARBA" id="ARBA00022723"/>
    </source>
</evidence>
<name>A0A8K0VU99_9PLEO</name>
<evidence type="ECO:0000256" key="4">
    <source>
        <dbReference type="ARBA" id="ARBA00023125"/>
    </source>
</evidence>
<protein>
    <submittedName>
        <fullName evidence="9">Fungal-specific transcription factor domain-containing protein</fullName>
    </submittedName>
</protein>
<dbReference type="InterPro" id="IPR051430">
    <property type="entry name" value="Fungal_TF_Env_Response"/>
</dbReference>
<evidence type="ECO:0000256" key="2">
    <source>
        <dbReference type="ARBA" id="ARBA00022833"/>
    </source>
</evidence>
<dbReference type="EMBL" id="JAGMVJ010000018">
    <property type="protein sequence ID" value="KAH7077423.1"/>
    <property type="molecule type" value="Genomic_DNA"/>
</dbReference>
<evidence type="ECO:0000259" key="8">
    <source>
        <dbReference type="PROSITE" id="PS50048"/>
    </source>
</evidence>
<sequence length="831" mass="92652">MSTRSAEAESREGSPDRDGSPGAKRASKKRKVLSCYACRNRKMKCDRVYPICSRCQKTGRADQCTYDPRLLDDLTNSNGLHADGHNADFAGVENGTQEHAGVPTSLDALQWKSRAQERRIEELERRLASKEHDSDPSRYKGYQPTEPDQKEEMMFRGKGFKTQFHGSTSVMSTIAQYRELQAFTREALSVDHSIMRVRIDFKTFRDRRKAALKEIGARTHGTDEEVFAALPERNVVDLQAALYFRTCETTYRILHEPSFWKEYHTFWDGRPSGAAQPGFAVILILLVACTQCLTPKDDVFLGDTTADRQTASDLIEICDAWIMRQSRKRLTLQFFQLHCLSLLAKRVNCVKLKQDWITSGDLVRLALAAGMHRDPSLLSTGKISAFETEMKKRLWVTVMEFEIQSSIETGLPSSLTALYWDTADPANLPDEAFSTESQEVPASRPADHFTSASYLRFSRSSVPFRLHLMQLLNDPSEKLTYSEVLHYDAQIHEMVAALPKWDDPRALIPSALLELQLRQFLLLMHKSYAKLAPHNDRYLTSFSTCINAAGSIMAIQEELLSKGILLLNHSRNDAIRVGLIMSQIAYHNCARSGPIQAMAPPPPPKGSQFADPQTHFADLPSVKTWAPGVEVSLAIMPQRPFLIRTLCASAIELLELAGQIYESKVMRVGTGYMEFWLLCAAMGMLPPPSSSKPPATSIAHITTASDDIQVRCRKTLDRFQSLSFRVLALQKDQDNSFATSLRTTMASASPSEVRTPSSTGAGAAALRVGPGSNPLANNLSQTALSGMATAHGLEPDLKDMNGTFDNLQDMQVDMGGWNFPDFWAFDLAGEF</sequence>
<feature type="compositionally biased region" description="Polar residues" evidence="7">
    <location>
        <begin position="744"/>
        <end position="760"/>
    </location>
</feature>
<dbReference type="OrthoDB" id="4236860at2759"/>
<evidence type="ECO:0000313" key="10">
    <source>
        <dbReference type="Proteomes" id="UP000813461"/>
    </source>
</evidence>
<keyword evidence="1" id="KW-0479">Metal-binding</keyword>
<dbReference type="InterPro" id="IPR007219">
    <property type="entry name" value="XnlR_reg_dom"/>
</dbReference>
<feature type="region of interest" description="Disordered" evidence="7">
    <location>
        <begin position="744"/>
        <end position="769"/>
    </location>
</feature>
<keyword evidence="3" id="KW-0805">Transcription regulation</keyword>
<dbReference type="GO" id="GO:0005634">
    <property type="term" value="C:nucleus"/>
    <property type="evidence" value="ECO:0007669"/>
    <property type="project" value="TreeGrafter"/>
</dbReference>
<dbReference type="InterPro" id="IPR001138">
    <property type="entry name" value="Zn2Cys6_DnaBD"/>
</dbReference>
<dbReference type="PANTHER" id="PTHR31944">
    <property type="entry name" value="HEME-RESPONSIVE ZINC FINGER TRANSCRIPTION FACTOR HAP1"/>
    <property type="match status" value="1"/>
</dbReference>
<feature type="compositionally biased region" description="Basic and acidic residues" evidence="7">
    <location>
        <begin position="1"/>
        <end position="19"/>
    </location>
</feature>
<dbReference type="PROSITE" id="PS00463">
    <property type="entry name" value="ZN2_CY6_FUNGAL_1"/>
    <property type="match status" value="1"/>
</dbReference>
<dbReference type="AlphaFoldDB" id="A0A8K0VU99"/>
<keyword evidence="6" id="KW-0539">Nucleus</keyword>
<dbReference type="CDD" id="cd00067">
    <property type="entry name" value="GAL4"/>
    <property type="match status" value="1"/>
</dbReference>
<gene>
    <name evidence="9" type="ORF">FB567DRAFT_552939</name>
</gene>
<keyword evidence="10" id="KW-1185">Reference proteome</keyword>
<dbReference type="Gene3D" id="4.10.240.10">
    <property type="entry name" value="Zn(2)-C6 fungal-type DNA-binding domain"/>
    <property type="match status" value="1"/>
</dbReference>
<dbReference type="PANTHER" id="PTHR31944:SF130">
    <property type="entry name" value="ZN(II)2CYS6 TRANSCRIPTION FACTO (EUROFUNG)"/>
    <property type="match status" value="1"/>
</dbReference>
<dbReference type="Pfam" id="PF00172">
    <property type="entry name" value="Zn_clus"/>
    <property type="match status" value="1"/>
</dbReference>
<dbReference type="GO" id="GO:0001228">
    <property type="term" value="F:DNA-binding transcription activator activity, RNA polymerase II-specific"/>
    <property type="evidence" value="ECO:0007669"/>
    <property type="project" value="TreeGrafter"/>
</dbReference>
<feature type="compositionally biased region" description="Basic and acidic residues" evidence="7">
    <location>
        <begin position="125"/>
        <end position="138"/>
    </location>
</feature>
<evidence type="ECO:0000256" key="5">
    <source>
        <dbReference type="ARBA" id="ARBA00023163"/>
    </source>
</evidence>
<dbReference type="SMART" id="SM00906">
    <property type="entry name" value="Fungal_trans"/>
    <property type="match status" value="1"/>
</dbReference>
<dbReference type="Proteomes" id="UP000813461">
    <property type="component" value="Unassembled WGS sequence"/>
</dbReference>
<feature type="region of interest" description="Disordered" evidence="7">
    <location>
        <begin position="125"/>
        <end position="147"/>
    </location>
</feature>
<comment type="caution">
    <text evidence="9">The sequence shown here is derived from an EMBL/GenBank/DDBJ whole genome shotgun (WGS) entry which is preliminary data.</text>
</comment>
<proteinExistence type="predicted"/>
<dbReference type="InterPro" id="IPR036864">
    <property type="entry name" value="Zn2-C6_fun-type_DNA-bd_sf"/>
</dbReference>
<evidence type="ECO:0000256" key="6">
    <source>
        <dbReference type="ARBA" id="ARBA00023242"/>
    </source>
</evidence>
<evidence type="ECO:0000256" key="3">
    <source>
        <dbReference type="ARBA" id="ARBA00023015"/>
    </source>
</evidence>
<evidence type="ECO:0000256" key="7">
    <source>
        <dbReference type="SAM" id="MobiDB-lite"/>
    </source>
</evidence>
<dbReference type="PROSITE" id="PS50048">
    <property type="entry name" value="ZN2_CY6_FUNGAL_2"/>
    <property type="match status" value="1"/>
</dbReference>
<dbReference type="GO" id="GO:0008270">
    <property type="term" value="F:zinc ion binding"/>
    <property type="evidence" value="ECO:0007669"/>
    <property type="project" value="InterPro"/>
</dbReference>
<dbReference type="SUPFAM" id="SSF57701">
    <property type="entry name" value="Zn2/Cys6 DNA-binding domain"/>
    <property type="match status" value="1"/>
</dbReference>
<accession>A0A8K0VU99</accession>
<dbReference type="Pfam" id="PF04082">
    <property type="entry name" value="Fungal_trans"/>
    <property type="match status" value="1"/>
</dbReference>